<accession>A0A7X9XD00</accession>
<evidence type="ECO:0000313" key="3">
    <source>
        <dbReference type="EMBL" id="NME72134.1"/>
    </source>
</evidence>
<sequence>MLVDKVLERKIEESDSAVRDKSNKQPKWVSVAKSVSWRAVGTVDTMVISYFVTGEITMAVSIGSFEVFSKMVLYYFHERAWEKFTKK</sequence>
<feature type="transmembrane region" description="Helical" evidence="1">
    <location>
        <begin position="56"/>
        <end position="76"/>
    </location>
</feature>
<reference evidence="3 4" key="1">
    <citation type="submission" date="2020-04" db="EMBL/GenBank/DDBJ databases">
        <title>Flammeovirga sp. SR4, a novel species isolated from seawater.</title>
        <authorList>
            <person name="Wang X."/>
        </authorList>
    </citation>
    <scope>NUCLEOTIDE SEQUENCE [LARGE SCALE GENOMIC DNA]</scope>
    <source>
        <strain evidence="3 4">ATCC 23126</strain>
    </source>
</reference>
<evidence type="ECO:0000256" key="1">
    <source>
        <dbReference type="SAM" id="Phobius"/>
    </source>
</evidence>
<evidence type="ECO:0000313" key="4">
    <source>
        <dbReference type="Proteomes" id="UP000576082"/>
    </source>
</evidence>
<keyword evidence="1" id="KW-0472">Membrane</keyword>
<feature type="domain" description="DUF2061" evidence="2">
    <location>
        <begin position="31"/>
        <end position="82"/>
    </location>
</feature>
<protein>
    <submittedName>
        <fullName evidence="3">DUF2061 domain-containing protein</fullName>
    </submittedName>
</protein>
<keyword evidence="4" id="KW-1185">Reference proteome</keyword>
<gene>
    <name evidence="3" type="ORF">HHU12_29505</name>
</gene>
<dbReference type="EMBL" id="JABANE010000137">
    <property type="protein sequence ID" value="NME72134.1"/>
    <property type="molecule type" value="Genomic_DNA"/>
</dbReference>
<keyword evidence="1" id="KW-1133">Transmembrane helix</keyword>
<dbReference type="RefSeq" id="WP_169660328.1">
    <property type="nucleotide sequence ID" value="NZ_JABANE010000137.1"/>
</dbReference>
<dbReference type="Proteomes" id="UP000576082">
    <property type="component" value="Unassembled WGS sequence"/>
</dbReference>
<organism evidence="3 4">
    <name type="scientific">Flammeovirga aprica JL-4</name>
    <dbReference type="NCBI Taxonomy" id="694437"/>
    <lineage>
        <taxon>Bacteria</taxon>
        <taxon>Pseudomonadati</taxon>
        <taxon>Bacteroidota</taxon>
        <taxon>Cytophagia</taxon>
        <taxon>Cytophagales</taxon>
        <taxon>Flammeovirgaceae</taxon>
        <taxon>Flammeovirga</taxon>
    </lineage>
</organism>
<name>A0A7X9XD00_9BACT</name>
<dbReference type="Pfam" id="PF09834">
    <property type="entry name" value="DUF2061"/>
    <property type="match status" value="1"/>
</dbReference>
<dbReference type="InterPro" id="IPR018638">
    <property type="entry name" value="DUF2061_membrane"/>
</dbReference>
<keyword evidence="1" id="KW-0812">Transmembrane</keyword>
<comment type="caution">
    <text evidence="3">The sequence shown here is derived from an EMBL/GenBank/DDBJ whole genome shotgun (WGS) entry which is preliminary data.</text>
</comment>
<proteinExistence type="predicted"/>
<dbReference type="AlphaFoldDB" id="A0A7X9XD00"/>
<evidence type="ECO:0000259" key="2">
    <source>
        <dbReference type="Pfam" id="PF09834"/>
    </source>
</evidence>